<dbReference type="PANTHER" id="PTHR23011:SF41">
    <property type="entry name" value="CYCLIC NUCLEOTIDE-BINDING DOMAIN-CONTAINING PROTEIN"/>
    <property type="match status" value="1"/>
</dbReference>
<accession>A0A4P6HHK9</accession>
<reference evidence="3 4" key="1">
    <citation type="submission" date="2018-02" db="EMBL/GenBank/DDBJ databases">
        <title>Genome sequence of Desulfovibrio carbinolicus DSM 3852.</title>
        <authorList>
            <person name="Wilbanks E."/>
            <person name="Skennerton C.T."/>
            <person name="Orphan V.J."/>
        </authorList>
    </citation>
    <scope>NUCLEOTIDE SEQUENCE [LARGE SCALE GENOMIC DNA]</scope>
    <source>
        <strain evidence="3 4">DSM 3852</strain>
    </source>
</reference>
<keyword evidence="4" id="KW-1185">Reference proteome</keyword>
<evidence type="ECO:0000256" key="1">
    <source>
        <dbReference type="SAM" id="Coils"/>
    </source>
</evidence>
<dbReference type="InterPro" id="IPR014710">
    <property type="entry name" value="RmlC-like_jellyroll"/>
</dbReference>
<dbReference type="AlphaFoldDB" id="A0A4P6HHK9"/>
<sequence length="196" mass="22072">MEEREITISERVLGLVRRMPAFADLSDGQIIALFADKGLRYREYRPGETIIREGDHDSWVYYLISGQARVLAQEAQVARLADYGDIFGEMGPLRGRPRNASVVADSPVSCLAIDLSILDRLPPDERRAASRLFEELITDVVHDRLSRANLDAAALRRDLAMAASALAGVNARVRDLERRILELTRENQELRRQCGQ</sequence>
<evidence type="ECO:0000259" key="2">
    <source>
        <dbReference type="PROSITE" id="PS50042"/>
    </source>
</evidence>
<evidence type="ECO:0000313" key="3">
    <source>
        <dbReference type="EMBL" id="QAZ65834.1"/>
    </source>
</evidence>
<dbReference type="OrthoDB" id="5505487at2"/>
<dbReference type="EMBL" id="CP026538">
    <property type="protein sequence ID" value="QAZ65834.1"/>
    <property type="molecule type" value="Genomic_DNA"/>
</dbReference>
<gene>
    <name evidence="3" type="ORF">C3Y92_00690</name>
</gene>
<dbReference type="RefSeq" id="WP_129348539.1">
    <property type="nucleotide sequence ID" value="NZ_CP026538.1"/>
</dbReference>
<feature type="domain" description="Cyclic nucleotide-binding" evidence="2">
    <location>
        <begin position="21"/>
        <end position="139"/>
    </location>
</feature>
<name>A0A4P6HHK9_9BACT</name>
<dbReference type="InterPro" id="IPR000595">
    <property type="entry name" value="cNMP-bd_dom"/>
</dbReference>
<feature type="coiled-coil region" evidence="1">
    <location>
        <begin position="166"/>
        <end position="193"/>
    </location>
</feature>
<evidence type="ECO:0000313" key="4">
    <source>
        <dbReference type="Proteomes" id="UP000293296"/>
    </source>
</evidence>
<proteinExistence type="predicted"/>
<dbReference type="SMART" id="SM00100">
    <property type="entry name" value="cNMP"/>
    <property type="match status" value="1"/>
</dbReference>
<keyword evidence="1" id="KW-0175">Coiled coil</keyword>
<dbReference type="Proteomes" id="UP000293296">
    <property type="component" value="Chromosome"/>
</dbReference>
<dbReference type="CDD" id="cd00038">
    <property type="entry name" value="CAP_ED"/>
    <property type="match status" value="1"/>
</dbReference>
<dbReference type="Gene3D" id="2.60.120.10">
    <property type="entry name" value="Jelly Rolls"/>
    <property type="match status" value="1"/>
</dbReference>
<dbReference type="PROSITE" id="PS50042">
    <property type="entry name" value="CNMP_BINDING_3"/>
    <property type="match status" value="1"/>
</dbReference>
<dbReference type="SUPFAM" id="SSF51206">
    <property type="entry name" value="cAMP-binding domain-like"/>
    <property type="match status" value="1"/>
</dbReference>
<dbReference type="Pfam" id="PF00027">
    <property type="entry name" value="cNMP_binding"/>
    <property type="match status" value="1"/>
</dbReference>
<protein>
    <submittedName>
        <fullName evidence="3">Cyclic nucleotide-binding domain-containing protein</fullName>
    </submittedName>
</protein>
<organism evidence="3 4">
    <name type="scientific">Solidesulfovibrio carbinolicus</name>
    <dbReference type="NCBI Taxonomy" id="296842"/>
    <lineage>
        <taxon>Bacteria</taxon>
        <taxon>Pseudomonadati</taxon>
        <taxon>Thermodesulfobacteriota</taxon>
        <taxon>Desulfovibrionia</taxon>
        <taxon>Desulfovibrionales</taxon>
        <taxon>Desulfovibrionaceae</taxon>
        <taxon>Solidesulfovibrio</taxon>
    </lineage>
</organism>
<dbReference type="PRINTS" id="PR00103">
    <property type="entry name" value="CAMPKINASE"/>
</dbReference>
<dbReference type="InterPro" id="IPR018490">
    <property type="entry name" value="cNMP-bd_dom_sf"/>
</dbReference>
<dbReference type="KEGG" id="dcb:C3Y92_00690"/>
<dbReference type="PANTHER" id="PTHR23011">
    <property type="entry name" value="CYCLIC NUCLEOTIDE-BINDING DOMAIN CONTAINING PROTEIN"/>
    <property type="match status" value="1"/>
</dbReference>